<dbReference type="EMBL" id="VSSQ01000130">
    <property type="protein sequence ID" value="MPL79822.1"/>
    <property type="molecule type" value="Genomic_DNA"/>
</dbReference>
<comment type="caution">
    <text evidence="2">The sequence shown here is derived from an EMBL/GenBank/DDBJ whole genome shotgun (WGS) entry which is preliminary data.</text>
</comment>
<keyword evidence="1" id="KW-0812">Transmembrane</keyword>
<evidence type="ECO:0008006" key="3">
    <source>
        <dbReference type="Google" id="ProtNLM"/>
    </source>
</evidence>
<reference evidence="2" key="1">
    <citation type="submission" date="2019-08" db="EMBL/GenBank/DDBJ databases">
        <authorList>
            <person name="Kucharzyk K."/>
            <person name="Murdoch R.W."/>
            <person name="Higgins S."/>
            <person name="Loffler F."/>
        </authorList>
    </citation>
    <scope>NUCLEOTIDE SEQUENCE</scope>
</reference>
<keyword evidence="1" id="KW-0472">Membrane</keyword>
<sequence>MGKKVSLFGCDLLHFGFVFIDIAFGNSNKLTILHCESAILCKKRTVRVQKWMISLLYYLFIIFAFTNHFEKRIIMKKNVLIILCCFLSYNINAQEAKEKKFTHSLTENFGTILKFQLDNMPNYPALNGDYSFLNLIPSYEFGYNNKVFFRLKFRNLENESNSFEIYRRFDAYSLVLNYNLLKRNSKHSFKIGTGYVLGHYHDKTFYEYNEEINYNYGKDIENHLLFTLSYLYKIDNHLSFGIEADFYDVLIYREYSVAIRYTF</sequence>
<organism evidence="2">
    <name type="scientific">bioreactor metagenome</name>
    <dbReference type="NCBI Taxonomy" id="1076179"/>
    <lineage>
        <taxon>unclassified sequences</taxon>
        <taxon>metagenomes</taxon>
        <taxon>ecological metagenomes</taxon>
    </lineage>
</organism>
<evidence type="ECO:0000313" key="2">
    <source>
        <dbReference type="EMBL" id="MPL79822.1"/>
    </source>
</evidence>
<dbReference type="AlphaFoldDB" id="A0A644UM30"/>
<proteinExistence type="predicted"/>
<evidence type="ECO:0000256" key="1">
    <source>
        <dbReference type="SAM" id="Phobius"/>
    </source>
</evidence>
<feature type="transmembrane region" description="Helical" evidence="1">
    <location>
        <begin position="51"/>
        <end position="67"/>
    </location>
</feature>
<accession>A0A644UM30</accession>
<protein>
    <recommendedName>
        <fullName evidence="3">Outer membrane protein beta-barrel domain-containing protein</fullName>
    </recommendedName>
</protein>
<gene>
    <name evidence="2" type="ORF">SDC9_25708</name>
</gene>
<keyword evidence="1" id="KW-1133">Transmembrane helix</keyword>
<name>A0A644UM30_9ZZZZ</name>